<dbReference type="PIRSF" id="PIRSF000538">
    <property type="entry name" value="GlpK"/>
    <property type="match status" value="1"/>
</dbReference>
<gene>
    <name evidence="6" type="ORF">LK09_15095</name>
</gene>
<evidence type="ECO:0000259" key="4">
    <source>
        <dbReference type="Pfam" id="PF00370"/>
    </source>
</evidence>
<protein>
    <recommendedName>
        <fullName evidence="8">Carbohydrate kinase</fullName>
    </recommendedName>
</protein>
<feature type="domain" description="Carbohydrate kinase FGGY N-terminal" evidence="4">
    <location>
        <begin position="3"/>
        <end position="239"/>
    </location>
</feature>
<dbReference type="PANTHER" id="PTHR43095">
    <property type="entry name" value="SUGAR KINASE"/>
    <property type="match status" value="1"/>
</dbReference>
<dbReference type="Gene3D" id="3.30.420.40">
    <property type="match status" value="2"/>
</dbReference>
<dbReference type="InterPro" id="IPR000577">
    <property type="entry name" value="Carb_kinase_FGGY"/>
</dbReference>
<dbReference type="InterPro" id="IPR018484">
    <property type="entry name" value="FGGY_N"/>
</dbReference>
<dbReference type="RefSeq" id="WP_039401155.1">
    <property type="nucleotide sequence ID" value="NZ_JTDK01000014.1"/>
</dbReference>
<keyword evidence="2" id="KW-0808">Transferase</keyword>
<proteinExistence type="inferred from homology"/>
<dbReference type="PANTHER" id="PTHR43095:SF2">
    <property type="entry name" value="GLUCONOKINASE"/>
    <property type="match status" value="1"/>
</dbReference>
<evidence type="ECO:0000313" key="7">
    <source>
        <dbReference type="Proteomes" id="UP000031030"/>
    </source>
</evidence>
<dbReference type="GO" id="GO:0016301">
    <property type="term" value="F:kinase activity"/>
    <property type="evidence" value="ECO:0007669"/>
    <property type="project" value="UniProtKB-KW"/>
</dbReference>
<evidence type="ECO:0000256" key="3">
    <source>
        <dbReference type="ARBA" id="ARBA00022777"/>
    </source>
</evidence>
<dbReference type="SUPFAM" id="SSF53067">
    <property type="entry name" value="Actin-like ATPase domain"/>
    <property type="match status" value="2"/>
</dbReference>
<feature type="domain" description="Carbohydrate kinase FGGY C-terminal" evidence="5">
    <location>
        <begin position="283"/>
        <end position="439"/>
    </location>
</feature>
<comment type="caution">
    <text evidence="6">The sequence shown here is derived from an EMBL/GenBank/DDBJ whole genome shotgun (WGS) entry which is preliminary data.</text>
</comment>
<organism evidence="6 7">
    <name type="scientific">Microbacterium mangrovi</name>
    <dbReference type="NCBI Taxonomy" id="1348253"/>
    <lineage>
        <taxon>Bacteria</taxon>
        <taxon>Bacillati</taxon>
        <taxon>Actinomycetota</taxon>
        <taxon>Actinomycetes</taxon>
        <taxon>Micrococcales</taxon>
        <taxon>Microbacteriaceae</taxon>
        <taxon>Microbacterium</taxon>
    </lineage>
</organism>
<evidence type="ECO:0008006" key="8">
    <source>
        <dbReference type="Google" id="ProtNLM"/>
    </source>
</evidence>
<dbReference type="AlphaFoldDB" id="A0A0B2A4Z5"/>
<dbReference type="InterPro" id="IPR050406">
    <property type="entry name" value="FGGY_Carb_Kinase"/>
</dbReference>
<accession>A0A0B2A4Z5</accession>
<reference evidence="6 7" key="1">
    <citation type="submission" date="2014-11" db="EMBL/GenBank/DDBJ databases">
        <title>Genome sequence of Microbacterium mangrovi MUSC 115(T).</title>
        <authorList>
            <person name="Lee L.-H."/>
        </authorList>
    </citation>
    <scope>NUCLEOTIDE SEQUENCE [LARGE SCALE GENOMIC DNA]</scope>
    <source>
        <strain evidence="6 7">MUSC 115</strain>
    </source>
</reference>
<dbReference type="Proteomes" id="UP000031030">
    <property type="component" value="Unassembled WGS sequence"/>
</dbReference>
<keyword evidence="7" id="KW-1185">Reference proteome</keyword>
<comment type="similarity">
    <text evidence="1">Belongs to the FGGY kinase family.</text>
</comment>
<dbReference type="Pfam" id="PF00370">
    <property type="entry name" value="FGGY_N"/>
    <property type="match status" value="1"/>
</dbReference>
<evidence type="ECO:0000256" key="1">
    <source>
        <dbReference type="ARBA" id="ARBA00009156"/>
    </source>
</evidence>
<evidence type="ECO:0000259" key="5">
    <source>
        <dbReference type="Pfam" id="PF02782"/>
    </source>
</evidence>
<dbReference type="STRING" id="1348253.LK09_15095"/>
<dbReference type="Pfam" id="PF02782">
    <property type="entry name" value="FGGY_C"/>
    <property type="match status" value="1"/>
</dbReference>
<keyword evidence="3" id="KW-0418">Kinase</keyword>
<evidence type="ECO:0000313" key="6">
    <source>
        <dbReference type="EMBL" id="KHK96638.1"/>
    </source>
</evidence>
<name>A0A0B2A4Z5_9MICO</name>
<dbReference type="CDD" id="cd07773">
    <property type="entry name" value="ASKHA_NBD_FGGY_FK"/>
    <property type="match status" value="1"/>
</dbReference>
<dbReference type="InterPro" id="IPR043129">
    <property type="entry name" value="ATPase_NBD"/>
</dbReference>
<evidence type="ECO:0000256" key="2">
    <source>
        <dbReference type="ARBA" id="ARBA00022679"/>
    </source>
</evidence>
<dbReference type="EMBL" id="JTDK01000014">
    <property type="protein sequence ID" value="KHK96638.1"/>
    <property type="molecule type" value="Genomic_DNA"/>
</dbReference>
<dbReference type="GO" id="GO:0005975">
    <property type="term" value="P:carbohydrate metabolic process"/>
    <property type="evidence" value="ECO:0007669"/>
    <property type="project" value="InterPro"/>
</dbReference>
<sequence length="485" mass="52850">MLVYAVDVGTTNLKVVLYSETLERLAIASAPARYSRDGERVEFDPALLFRTVLDLINQCGSAYANTAAHHAIISVTGQAESLVLLDRAGEPVRPGMSWLDDRATAEADEIGAVFGDGEAFAVTGQPHPSATWPAAKLRWLRHHEPETLDRTHSVLMIKDDLLRRLTGHAVGEITTRGFTYFWNIRKAEYWHEMGDFCGIAPEALPEVLPAGSDLGAVLPEVGEALPPSRGYRVNVGALDHFCAMAGTGSYAPNVVSESAGTVLSVSQLVRGWTFEPDRQVSFHSGLTDGDTVLFNGVDGGGAALEWFRLQSLAGMRYGELERQLRARKVSAAPMFMPYLTGVNPPDFFPNAKGAFVELDLGHDRIDMAFAVEEGIAHLLRRNIDYLTTDRANGIVSTGGGAASTYWSQLKADVCGLDLLVPDEQEATCRGAAILALVAAGELGRIADARHLHPPRTKLFQPSGDPAREDRYRLFEQYLDRLYGAR</sequence>
<dbReference type="InterPro" id="IPR018485">
    <property type="entry name" value="FGGY_C"/>
</dbReference>